<dbReference type="Proteomes" id="UP000617628">
    <property type="component" value="Unassembled WGS sequence"/>
</dbReference>
<evidence type="ECO:0000256" key="1">
    <source>
        <dbReference type="ARBA" id="ARBA00023122"/>
    </source>
</evidence>
<dbReference type="SMART" id="SM00116">
    <property type="entry name" value="CBS"/>
    <property type="match status" value="1"/>
</dbReference>
<dbReference type="PROSITE" id="PS51371">
    <property type="entry name" value="CBS"/>
    <property type="match status" value="1"/>
</dbReference>
<dbReference type="InterPro" id="IPR051257">
    <property type="entry name" value="Diverse_CBS-Domain"/>
</dbReference>
<comment type="caution">
    <text evidence="4">The sequence shown here is derived from an EMBL/GenBank/DDBJ whole genome shotgun (WGS) entry which is preliminary data.</text>
</comment>
<evidence type="ECO:0000256" key="2">
    <source>
        <dbReference type="PROSITE-ProRule" id="PRU00703"/>
    </source>
</evidence>
<keyword evidence="1 2" id="KW-0129">CBS domain</keyword>
<reference evidence="4" key="1">
    <citation type="submission" date="2021-01" db="EMBL/GenBank/DDBJ databases">
        <title>Modified the classification status of verrucomicrobia.</title>
        <authorList>
            <person name="Feng X."/>
        </authorList>
    </citation>
    <scope>NUCLEOTIDE SEQUENCE</scope>
    <source>
        <strain evidence="4">KCTC 13126</strain>
    </source>
</reference>
<dbReference type="PANTHER" id="PTHR43080:SF2">
    <property type="entry name" value="CBS DOMAIN-CONTAINING PROTEIN"/>
    <property type="match status" value="1"/>
</dbReference>
<organism evidence="4 5">
    <name type="scientific">Pelagicoccus mobilis</name>
    <dbReference type="NCBI Taxonomy" id="415221"/>
    <lineage>
        <taxon>Bacteria</taxon>
        <taxon>Pseudomonadati</taxon>
        <taxon>Verrucomicrobiota</taxon>
        <taxon>Opitutia</taxon>
        <taxon>Puniceicoccales</taxon>
        <taxon>Pelagicoccaceae</taxon>
        <taxon>Pelagicoccus</taxon>
    </lineage>
</organism>
<dbReference type="EMBL" id="JAENIL010000079">
    <property type="protein sequence ID" value="MBK1880276.1"/>
    <property type="molecule type" value="Genomic_DNA"/>
</dbReference>
<dbReference type="PANTHER" id="PTHR43080">
    <property type="entry name" value="CBS DOMAIN-CONTAINING PROTEIN CBSX3, MITOCHONDRIAL"/>
    <property type="match status" value="1"/>
</dbReference>
<dbReference type="Gene3D" id="3.10.580.10">
    <property type="entry name" value="CBS-domain"/>
    <property type="match status" value="1"/>
</dbReference>
<dbReference type="InterPro" id="IPR000644">
    <property type="entry name" value="CBS_dom"/>
</dbReference>
<dbReference type="InterPro" id="IPR046342">
    <property type="entry name" value="CBS_dom_sf"/>
</dbReference>
<dbReference type="RefSeq" id="WP_200359070.1">
    <property type="nucleotide sequence ID" value="NZ_JAENIL010000079.1"/>
</dbReference>
<evidence type="ECO:0000313" key="4">
    <source>
        <dbReference type="EMBL" id="MBK1880276.1"/>
    </source>
</evidence>
<dbReference type="AlphaFoldDB" id="A0A934S3Z5"/>
<evidence type="ECO:0000313" key="5">
    <source>
        <dbReference type="Proteomes" id="UP000617628"/>
    </source>
</evidence>
<dbReference type="SUPFAM" id="SSF54631">
    <property type="entry name" value="CBS-domain pair"/>
    <property type="match status" value="1"/>
</dbReference>
<gene>
    <name evidence="4" type="ORF">JIN87_25555</name>
</gene>
<proteinExistence type="predicted"/>
<accession>A0A934S3Z5</accession>
<feature type="domain" description="CBS" evidence="3">
    <location>
        <begin position="93"/>
        <end position="151"/>
    </location>
</feature>
<dbReference type="Pfam" id="PF00571">
    <property type="entry name" value="CBS"/>
    <property type="match status" value="2"/>
</dbReference>
<evidence type="ECO:0000259" key="3">
    <source>
        <dbReference type="PROSITE" id="PS51371"/>
    </source>
</evidence>
<keyword evidence="5" id="KW-1185">Reference proteome</keyword>
<name>A0A934S3Z5_9BACT</name>
<protein>
    <submittedName>
        <fullName evidence="4">CBS domain-containing protein</fullName>
    </submittedName>
</protein>
<sequence length="156" mass="16871">MQTAEDLMTKRFMRISTQHNLREALALLLYGDQQNAETAATVVIDTQGNFAGILTPECVVAGLSKNESTAHETAESLSSAIDENFPVTIDNVMKKGIPTVHRGTSLAELVKHMGQDKYECLPVCEEGRVEGIVYVSDIFKATATAALTADEGIVLE</sequence>